<evidence type="ECO:0000313" key="2">
    <source>
        <dbReference type="EMBL" id="CUU44190.1"/>
    </source>
</evidence>
<keyword evidence="3" id="KW-1185">Reference proteome</keyword>
<accession>A0A0H5BDQ9</accession>
<dbReference type="AlphaFoldDB" id="A0A0H5BDQ9"/>
<dbReference type="EMBL" id="LN907867">
    <property type="protein sequence ID" value="CUU44190.1"/>
    <property type="molecule type" value="Genomic_DNA"/>
</dbReference>
<proteinExistence type="predicted"/>
<protein>
    <submittedName>
        <fullName evidence="1">YHS domain protein</fullName>
    </submittedName>
</protein>
<dbReference type="Proteomes" id="UP000065734">
    <property type="component" value="Chromosome I"/>
</dbReference>
<reference evidence="2" key="2">
    <citation type="submission" date="2015-11" db="EMBL/GenBank/DDBJ databases">
        <authorList>
            <person name="Zhang Y."/>
            <person name="Guo Z."/>
        </authorList>
    </citation>
    <scope>NUCLEOTIDE SEQUENCE</scope>
    <source>
        <strain evidence="2">1</strain>
    </source>
</reference>
<gene>
    <name evidence="1" type="ORF">BV133_873</name>
    <name evidence="2" type="ORF">BVIRIDIS_32370</name>
</gene>
<reference evidence="1" key="1">
    <citation type="journal article" date="2015" name="Genome Announc.">
        <title>Complete Genome Sequence of the Bacteriochlorophyll b-Producing Photosynthetic Bacterium Blastochloris viridis.</title>
        <authorList>
            <person name="Tsukatani Y."/>
            <person name="Hirose Y."/>
            <person name="Harada J."/>
            <person name="Misawa N."/>
            <person name="Mori K."/>
            <person name="Inoue K."/>
            <person name="Tamiaki H."/>
        </authorList>
    </citation>
    <scope>NUCLEOTIDE SEQUENCE [LARGE SCALE GENOMIC DNA]</scope>
    <source>
        <strain evidence="1">DSM 133</strain>
    </source>
</reference>
<dbReference type="EMBL" id="AP014854">
    <property type="protein sequence ID" value="BAR98466.1"/>
    <property type="molecule type" value="Genomic_DNA"/>
</dbReference>
<reference evidence="3" key="3">
    <citation type="journal article" date="2016" name="Genome Announc.">
        <title>Revised genome sequence of the purple photosynthetic bacterium Blastochloris viridis.</title>
        <authorList>
            <person name="Liu L.N."/>
            <person name="Faulkner M."/>
            <person name="Liu X."/>
            <person name="Huang F."/>
            <person name="Darby A.C."/>
            <person name="Hall N."/>
        </authorList>
    </citation>
    <scope>NUCLEOTIDE SEQUENCE [LARGE SCALE GENOMIC DNA]</scope>
    <source>
        <strain evidence="3">ATCC 19567 / DSM 133 / F</strain>
    </source>
</reference>
<organism evidence="2 3">
    <name type="scientific">Blastochloris viridis</name>
    <name type="common">Rhodopseudomonas viridis</name>
    <dbReference type="NCBI Taxonomy" id="1079"/>
    <lineage>
        <taxon>Bacteria</taxon>
        <taxon>Pseudomonadati</taxon>
        <taxon>Pseudomonadota</taxon>
        <taxon>Alphaproteobacteria</taxon>
        <taxon>Hyphomicrobiales</taxon>
        <taxon>Blastochloridaceae</taxon>
        <taxon>Blastochloris</taxon>
    </lineage>
</organism>
<evidence type="ECO:0000313" key="3">
    <source>
        <dbReference type="Proteomes" id="UP000065734"/>
    </source>
</evidence>
<dbReference type="NCBIfam" id="NF041384">
    <property type="entry name" value="YHS_seleno_dom"/>
    <property type="match status" value="1"/>
</dbReference>
<dbReference type="OrthoDB" id="344729at2"/>
<evidence type="ECO:0000313" key="1">
    <source>
        <dbReference type="EMBL" id="BAR98466.1"/>
    </source>
</evidence>
<dbReference type="RefSeq" id="WP_055036260.1">
    <property type="nucleotide sequence ID" value="NZ_AP014854.2"/>
</dbReference>
<dbReference type="KEGG" id="bvr:BVIR_470"/>
<name>A0A0H5BDQ9_BLAVI</name>
<dbReference type="STRING" id="1079.BVIR_470"/>
<sequence length="166" mass="18035">MACARQSRQLAFGTAGPVWPALLMVLAVLGSALAATNERVVADRHSGLALWGYDPVAYHLDRQARPGSAEFELDHGGLMWRFVNAGNLAAFKDRPDDYMPAFGGFDPPAVARKAAVPGNPEVFAIWNGKLLMFHNAASRERFFTDPGAIFHAAELGWEDAAKTLPR</sequence>